<evidence type="ECO:0000256" key="1">
    <source>
        <dbReference type="ARBA" id="ARBA00022490"/>
    </source>
</evidence>
<dbReference type="NCBIfam" id="NF012013">
    <property type="entry name" value="PRK15469.1"/>
    <property type="match status" value="1"/>
</dbReference>
<dbReference type="KEGG" id="ege:EM595_1522"/>
<proteinExistence type="predicted"/>
<dbReference type="PATRIC" id="fig|1619313.3.peg.1577"/>
<dbReference type="FunFam" id="3.40.50.720:FF:000110">
    <property type="entry name" value="Glyoxylate/hydroxypyruvate reductase A"/>
    <property type="match status" value="1"/>
</dbReference>
<keyword evidence="6" id="KW-0670">Pyruvate</keyword>
<evidence type="ECO:0000313" key="6">
    <source>
        <dbReference type="EMBL" id="CUU23756.1"/>
    </source>
</evidence>
<sequence>MDVLFYHPSFDADIWQRGVMQRLPNAHFRCWQPGDDAPADYALVRSPPLEMLQHRGGLKGVFALGAGVDDILGQLRQHPTLLHEETPLLRLEDTGMARQMQEYAVYTVLGWFRRFDDYQLQKQQAHWQRLENYPRDRFTVGVLGAGVLGSSVARSLASWGFPVRCWSRSPKQIDGVTPFYGNDRRADFLRDCRVLINLLPDTPETQGIIDHALLSQLPSGAFVLNMARGTHLVEADLLQALESGQIKGAALDVFATEPLPSDSPLWRHPRVAITPHNAAITLPDEALDFICTAITALENGETPAGIVDRSRGY</sequence>
<reference evidence="7" key="1">
    <citation type="submission" date="2015-11" db="EMBL/GenBank/DDBJ databases">
        <authorList>
            <person name="Blom J."/>
        </authorList>
    </citation>
    <scope>NUCLEOTIDE SEQUENCE [LARGE SCALE GENOMIC DNA]</scope>
</reference>
<dbReference type="CDD" id="cd12164">
    <property type="entry name" value="GDH_like_2"/>
    <property type="match status" value="1"/>
</dbReference>
<evidence type="ECO:0000256" key="4">
    <source>
        <dbReference type="ARBA" id="ARBA00023027"/>
    </source>
</evidence>
<dbReference type="PANTHER" id="PTHR43333">
    <property type="entry name" value="2-HACID_DH_C DOMAIN-CONTAINING PROTEIN"/>
    <property type="match status" value="1"/>
</dbReference>
<evidence type="ECO:0000259" key="5">
    <source>
        <dbReference type="Pfam" id="PF02826"/>
    </source>
</evidence>
<organism evidence="6 7">
    <name type="scientific">Duffyella gerundensis</name>
    <dbReference type="NCBI Taxonomy" id="1619313"/>
    <lineage>
        <taxon>Bacteria</taxon>
        <taxon>Pseudomonadati</taxon>
        <taxon>Pseudomonadota</taxon>
        <taxon>Gammaproteobacteria</taxon>
        <taxon>Enterobacterales</taxon>
        <taxon>Erwiniaceae</taxon>
        <taxon>Duffyella</taxon>
    </lineage>
</organism>
<dbReference type="InterPro" id="IPR006140">
    <property type="entry name" value="D-isomer_DH_NAD-bd"/>
</dbReference>
<evidence type="ECO:0000313" key="7">
    <source>
        <dbReference type="Proteomes" id="UP000059419"/>
    </source>
</evidence>
<dbReference type="PANTHER" id="PTHR43333:SF1">
    <property type="entry name" value="D-ISOMER SPECIFIC 2-HYDROXYACID DEHYDROGENASE NAD-BINDING DOMAIN-CONTAINING PROTEIN"/>
    <property type="match status" value="1"/>
</dbReference>
<dbReference type="STRING" id="1619313.EM595_1522"/>
<dbReference type="Pfam" id="PF02826">
    <property type="entry name" value="2-Hacid_dh_C"/>
    <property type="match status" value="1"/>
</dbReference>
<dbReference type="PROSITE" id="PS00671">
    <property type="entry name" value="D_2_HYDROXYACID_DH_3"/>
    <property type="match status" value="1"/>
</dbReference>
<protein>
    <submittedName>
        <fullName evidence="6">Glyoxylate/hydroxypyruvate reductase A</fullName>
        <ecNumber evidence="6">1.1.1.79</ecNumber>
    </submittedName>
</protein>
<accession>A0A0U5LN35</accession>
<dbReference type="SUPFAM" id="SSF51735">
    <property type="entry name" value="NAD(P)-binding Rossmann-fold domains"/>
    <property type="match status" value="1"/>
</dbReference>
<dbReference type="Proteomes" id="UP000059419">
    <property type="component" value="Chromosome 1"/>
</dbReference>
<evidence type="ECO:0000256" key="3">
    <source>
        <dbReference type="ARBA" id="ARBA00023002"/>
    </source>
</evidence>
<dbReference type="GO" id="GO:0051287">
    <property type="term" value="F:NAD binding"/>
    <property type="evidence" value="ECO:0007669"/>
    <property type="project" value="InterPro"/>
</dbReference>
<dbReference type="AlphaFoldDB" id="A0A0U5LN35"/>
<dbReference type="OrthoDB" id="9787219at2"/>
<keyword evidence="2" id="KW-0521">NADP</keyword>
<dbReference type="Gene3D" id="3.40.50.720">
    <property type="entry name" value="NAD(P)-binding Rossmann-like Domain"/>
    <property type="match status" value="2"/>
</dbReference>
<dbReference type="GO" id="GO:0030267">
    <property type="term" value="F:glyoxylate reductase (NADPH) activity"/>
    <property type="evidence" value="ECO:0007669"/>
    <property type="project" value="UniProtKB-EC"/>
</dbReference>
<keyword evidence="4" id="KW-0520">NAD</keyword>
<keyword evidence="7" id="KW-1185">Reference proteome</keyword>
<evidence type="ECO:0000256" key="2">
    <source>
        <dbReference type="ARBA" id="ARBA00022857"/>
    </source>
</evidence>
<keyword evidence="3 6" id="KW-0560">Oxidoreductase</keyword>
<keyword evidence="1" id="KW-0963">Cytoplasm</keyword>
<gene>
    <name evidence="6" type="primary">ghrA</name>
    <name evidence="6" type="ORF">EM595_1522</name>
</gene>
<name>A0A0U5LN35_9GAMM</name>
<feature type="domain" description="D-isomer specific 2-hydroxyacid dehydrogenase NAD-binding" evidence="5">
    <location>
        <begin position="107"/>
        <end position="278"/>
    </location>
</feature>
<dbReference type="EMBL" id="LN907827">
    <property type="protein sequence ID" value="CUU23756.1"/>
    <property type="molecule type" value="Genomic_DNA"/>
</dbReference>
<dbReference type="EC" id="1.1.1.79" evidence="6"/>
<dbReference type="InterPro" id="IPR036291">
    <property type="entry name" value="NAD(P)-bd_dom_sf"/>
</dbReference>
<dbReference type="InterPro" id="IPR029753">
    <property type="entry name" value="D-isomer_DH_CS"/>
</dbReference>